<sequence>MWRFTVKENCDLENSKYMVFDKFIYNYNFSEKINKTELLYRIKAEDLLLGSGLKILIKKDKLHNKK</sequence>
<evidence type="ECO:0000313" key="1">
    <source>
        <dbReference type="EMBL" id="AJA51853.1"/>
    </source>
</evidence>
<reference evidence="2 3" key="3">
    <citation type="journal article" name="Genome Announc.">
        <title>Improved Draft Genome Sequence of Clostridium pasteurianum Strain ATCC 6013 (DSM 525) Using a Hybrid Next-Generation Sequencing Approach.</title>
        <authorList>
            <person name="Pyne M.E."/>
            <person name="Utturkar S."/>
            <person name="Brown S.D."/>
            <person name="Moo-Young M."/>
            <person name="Chung D.A."/>
            <person name="Chou C.P."/>
        </authorList>
    </citation>
    <scope>NUCLEOTIDE SEQUENCE [LARGE SCALE GENOMIC DNA]</scope>
    <source>
        <strain evidence="2 3">ATCC 6013</strain>
    </source>
</reference>
<dbReference type="EMBL" id="CP009268">
    <property type="protein sequence ID" value="AJA51853.1"/>
    <property type="molecule type" value="Genomic_DNA"/>
</dbReference>
<dbReference type="AlphaFoldDB" id="A0A0H3J9N7"/>
<dbReference type="RefSeq" id="WP_003443945.1">
    <property type="nucleotide sequence ID" value="NZ_ANZB01000004.1"/>
</dbReference>
<dbReference type="EMBL" id="JPGY02000001">
    <property type="protein sequence ID" value="KRU12139.1"/>
    <property type="molecule type" value="Genomic_DNA"/>
</dbReference>
<reference evidence="2" key="2">
    <citation type="submission" date="2015-10" db="EMBL/GenBank/DDBJ databases">
        <title>Improved Draft Genome Sequence of Clostridium pasteurianum Strain ATCC 6013 (DSM 525) Using a Hybrid Next-Generation Sequencing Approach.</title>
        <authorList>
            <person name="Pyne M.E."/>
            <person name="Utturkar S.M."/>
            <person name="Brown S.D."/>
            <person name="Moo-Young M."/>
            <person name="Chung D.A."/>
            <person name="Chou P.C."/>
        </authorList>
    </citation>
    <scope>NUCLEOTIDE SEQUENCE</scope>
    <source>
        <strain evidence="2">ATCC 6013</strain>
    </source>
</reference>
<organism evidence="1 4">
    <name type="scientific">Clostridium pasteurianum DSM 525 = ATCC 6013</name>
    <dbReference type="NCBI Taxonomy" id="1262449"/>
    <lineage>
        <taxon>Bacteria</taxon>
        <taxon>Bacillati</taxon>
        <taxon>Bacillota</taxon>
        <taxon>Clostridia</taxon>
        <taxon>Eubacteriales</taxon>
        <taxon>Clostridiaceae</taxon>
        <taxon>Clostridium</taxon>
    </lineage>
</organism>
<evidence type="ECO:0000313" key="3">
    <source>
        <dbReference type="Proteomes" id="UP000028042"/>
    </source>
</evidence>
<name>A0A0H3J9N7_CLOPA</name>
<evidence type="ECO:0000313" key="4">
    <source>
        <dbReference type="Proteomes" id="UP000030905"/>
    </source>
</evidence>
<keyword evidence="4" id="KW-1185">Reference proteome</keyword>
<dbReference type="Proteomes" id="UP000028042">
    <property type="component" value="Unassembled WGS sequence"/>
</dbReference>
<gene>
    <name evidence="1" type="ORF">CLPA_c17950</name>
    <name evidence="2" type="ORF">CP6013_01386</name>
</gene>
<dbReference type="Proteomes" id="UP000030905">
    <property type="component" value="Chromosome"/>
</dbReference>
<dbReference type="PATRIC" id="fig|1262449.3.peg.1632"/>
<accession>A0A0H3J9N7</accession>
<reference evidence="1 4" key="1">
    <citation type="journal article" date="2015" name="Genome Announc.">
        <title>Complete Genome Sequence of the Nitrogen-Fixing and Solvent-Producing Clostridium pasteurianum DSM 525.</title>
        <authorList>
            <person name="Poehlein A."/>
            <person name="Grosse-Honebrink A."/>
            <person name="Zhang Y."/>
            <person name="Minton N.P."/>
            <person name="Daniel R."/>
        </authorList>
    </citation>
    <scope>NUCLEOTIDE SEQUENCE [LARGE SCALE GENOMIC DNA]</scope>
    <source>
        <strain evidence="1">DSM 525</strain>
        <strain evidence="4">DSM 525 / ATCC 6013</strain>
    </source>
</reference>
<dbReference type="KEGG" id="cpat:CLPA_c17950"/>
<evidence type="ECO:0000313" key="2">
    <source>
        <dbReference type="EMBL" id="KRU12139.1"/>
    </source>
</evidence>
<dbReference type="KEGG" id="cpae:CPAST_c17950"/>
<proteinExistence type="predicted"/>
<protein>
    <submittedName>
        <fullName evidence="1">Uncharacterized protein</fullName>
    </submittedName>
</protein>